<accession>A0A2S0WYV7</accession>
<reference evidence="4 5" key="1">
    <citation type="submission" date="2018-04" db="EMBL/GenBank/DDBJ databases">
        <authorList>
            <person name="Li J."/>
        </authorList>
    </citation>
    <scope>NUCLEOTIDE SEQUENCE [LARGE SCALE GENOMIC DNA]</scope>
    <source>
        <strain evidence="5">30A</strain>
    </source>
</reference>
<feature type="compositionally biased region" description="Low complexity" evidence="1">
    <location>
        <begin position="773"/>
        <end position="787"/>
    </location>
</feature>
<evidence type="ECO:0000313" key="4">
    <source>
        <dbReference type="EMBL" id="AWB96450.1"/>
    </source>
</evidence>
<evidence type="ECO:0000256" key="2">
    <source>
        <dbReference type="SAM" id="Phobius"/>
    </source>
</evidence>
<evidence type="ECO:0000256" key="3">
    <source>
        <dbReference type="SAM" id="SignalP"/>
    </source>
</evidence>
<name>A0A2S0WYV7_9MICO</name>
<feature type="region of interest" description="Disordered" evidence="1">
    <location>
        <begin position="734"/>
        <end position="797"/>
    </location>
</feature>
<keyword evidence="3" id="KW-0732">Signal</keyword>
<sequence length="830" mass="85082">MASGVAGALTGALVFGVFALAGVAASPSAHADDAQSVTVTAAQQDPDVENAPFPDLAITVSQTSGLVSQGLEISWTGGKESSPPTQQTGGENFLQFAQCWGDAPDGGPDRETCQYGAFLTPGATRDGNRSEGTVAPEDAAFSTPANGFLSPAYSAVPFRSVTGETVAAVVGGAKVPGVSVNTNEFFTQFTSNEIPWAGSASNGEGSTKFEVQTAVQSRGLGCGSRVTATDGSVTGASCWLVAIPRGTADAGESAIIKSGLFWDTWKHRLAVRLDFRPLGLSCTIGAAERHLAGSELAATAIASWQPTLCGAQGGDAYTLLTGPESDASVAANGTIPAPLALTSRPLAPDITDKLSYAPVALTGVTVSFAIDRLPKVDGTVPPEYAAKARLPFESMKLTPRLIAKLLTSSYRDALPFDADRSHLGHTAGTAFVPNPRNLLFDPDFLEVNADDPEWSQQAIANVSLSDMIVPQGRSDAAYALWSYVMADAEARAFLAGAPDPWGMVVNKWSSTDGAINPTQNGVELPREDFPKADPSEVAAVPQGPAAINTVTWRPYTNTLDTAGYLTLRGDGLVLGAWDAFGNPPKYVKTPRNLPGSQGVIGLTDTAAAAKYQIVTTSLLNPAGQFVAPSTESIAAAAAAMTASSTQPQVYGFDFSSSRAQGAPAAYPLAMPVYAAVNPAMTDARLRASYATFIRYAASTGQTPGVALGQLPEGYAPLPEGWRTQAVAAADAIQAGTPAKSPVRGSVQSTGQAPRTAATGLTPSSSTAGGSPVPADGAPEATGEAATALSGATTPDDPELVGVQAALPISLLAGLAGAAAVPLIPRFRQRR</sequence>
<dbReference type="KEGG" id="agm:DCE93_12990"/>
<evidence type="ECO:0000256" key="1">
    <source>
        <dbReference type="SAM" id="MobiDB-lite"/>
    </source>
</evidence>
<feature type="chain" id="PRO_5043590515" evidence="3">
    <location>
        <begin position="32"/>
        <end position="830"/>
    </location>
</feature>
<dbReference type="AlphaFoldDB" id="A0A2S0WYV7"/>
<feature type="transmembrane region" description="Helical" evidence="2">
    <location>
        <begin position="804"/>
        <end position="823"/>
    </location>
</feature>
<keyword evidence="2" id="KW-0472">Membrane</keyword>
<evidence type="ECO:0000313" key="5">
    <source>
        <dbReference type="Proteomes" id="UP000244729"/>
    </source>
</evidence>
<organism evidence="4 5">
    <name type="scientific">Agromyces badenianii</name>
    <dbReference type="NCBI Taxonomy" id="2080742"/>
    <lineage>
        <taxon>Bacteria</taxon>
        <taxon>Bacillati</taxon>
        <taxon>Actinomycetota</taxon>
        <taxon>Actinomycetes</taxon>
        <taxon>Micrococcales</taxon>
        <taxon>Microbacteriaceae</taxon>
        <taxon>Agromyces</taxon>
    </lineage>
</organism>
<keyword evidence="2" id="KW-0812">Transmembrane</keyword>
<keyword evidence="5" id="KW-1185">Reference proteome</keyword>
<dbReference type="Gene3D" id="3.40.190.10">
    <property type="entry name" value="Periplasmic binding protein-like II"/>
    <property type="match status" value="1"/>
</dbReference>
<dbReference type="SUPFAM" id="SSF53850">
    <property type="entry name" value="Periplasmic binding protein-like II"/>
    <property type="match status" value="1"/>
</dbReference>
<proteinExistence type="predicted"/>
<feature type="compositionally biased region" description="Polar residues" evidence="1">
    <location>
        <begin position="745"/>
        <end position="768"/>
    </location>
</feature>
<gene>
    <name evidence="4" type="ORF">DCE93_12990</name>
</gene>
<protein>
    <submittedName>
        <fullName evidence="4">Uncharacterized protein</fullName>
    </submittedName>
</protein>
<dbReference type="Proteomes" id="UP000244729">
    <property type="component" value="Chromosome"/>
</dbReference>
<feature type="signal peptide" evidence="3">
    <location>
        <begin position="1"/>
        <end position="31"/>
    </location>
</feature>
<keyword evidence="2" id="KW-1133">Transmembrane helix</keyword>
<dbReference type="EMBL" id="CP028913">
    <property type="protein sequence ID" value="AWB96450.1"/>
    <property type="molecule type" value="Genomic_DNA"/>
</dbReference>